<feature type="signal peptide" evidence="1">
    <location>
        <begin position="1"/>
        <end position="26"/>
    </location>
</feature>
<dbReference type="OrthoDB" id="1494661at2"/>
<evidence type="ECO:0000313" key="3">
    <source>
        <dbReference type="EMBL" id="KTT23094.1"/>
    </source>
</evidence>
<dbReference type="Proteomes" id="UP000072741">
    <property type="component" value="Unassembled WGS sequence"/>
</dbReference>
<proteinExistence type="predicted"/>
<organism evidence="3 4">
    <name type="scientific">Pseudacidovorax intermedius</name>
    <dbReference type="NCBI Taxonomy" id="433924"/>
    <lineage>
        <taxon>Bacteria</taxon>
        <taxon>Pseudomonadati</taxon>
        <taxon>Pseudomonadota</taxon>
        <taxon>Betaproteobacteria</taxon>
        <taxon>Burkholderiales</taxon>
        <taxon>Comamonadaceae</taxon>
        <taxon>Pseudacidovorax</taxon>
    </lineage>
</organism>
<dbReference type="Gene3D" id="3.40.50.10610">
    <property type="entry name" value="ABC-type transport auxiliary lipoprotein component"/>
    <property type="match status" value="1"/>
</dbReference>
<gene>
    <name evidence="3" type="ORF">NS331_07585</name>
</gene>
<name>A0A147GZK4_9BURK</name>
<protein>
    <recommendedName>
        <fullName evidence="2">ABC-type transport auxiliary lipoprotein component domain-containing protein</fullName>
    </recommendedName>
</protein>
<reference evidence="3 4" key="1">
    <citation type="journal article" date="2016" name="Front. Microbiol.">
        <title>Genomic Resource of Rice Seed Associated Bacteria.</title>
        <authorList>
            <person name="Midha S."/>
            <person name="Bansal K."/>
            <person name="Sharma S."/>
            <person name="Kumar N."/>
            <person name="Patil P.P."/>
            <person name="Chaudhry V."/>
            <person name="Patil P.B."/>
        </authorList>
    </citation>
    <scope>NUCLEOTIDE SEQUENCE [LARGE SCALE GENOMIC DNA]</scope>
    <source>
        <strain evidence="3 4">NS331</strain>
    </source>
</reference>
<dbReference type="InterPro" id="IPR005586">
    <property type="entry name" value="ABC_trans_aux"/>
</dbReference>
<comment type="caution">
    <text evidence="3">The sequence shown here is derived from an EMBL/GenBank/DDBJ whole genome shotgun (WGS) entry which is preliminary data.</text>
</comment>
<evidence type="ECO:0000256" key="1">
    <source>
        <dbReference type="SAM" id="SignalP"/>
    </source>
</evidence>
<dbReference type="EMBL" id="LDSL01000051">
    <property type="protein sequence ID" value="KTT23094.1"/>
    <property type="molecule type" value="Genomic_DNA"/>
</dbReference>
<evidence type="ECO:0000259" key="2">
    <source>
        <dbReference type="Pfam" id="PF03886"/>
    </source>
</evidence>
<evidence type="ECO:0000313" key="4">
    <source>
        <dbReference type="Proteomes" id="UP000072741"/>
    </source>
</evidence>
<keyword evidence="4" id="KW-1185">Reference proteome</keyword>
<dbReference type="PROSITE" id="PS51257">
    <property type="entry name" value="PROKAR_LIPOPROTEIN"/>
    <property type="match status" value="1"/>
</dbReference>
<accession>A0A147GZK4</accession>
<keyword evidence="1" id="KW-0732">Signal</keyword>
<feature type="domain" description="ABC-type transport auxiliary lipoprotein component" evidence="2">
    <location>
        <begin position="33"/>
        <end position="192"/>
    </location>
</feature>
<dbReference type="AlphaFoldDB" id="A0A147GZK4"/>
<sequence length="211" mass="21740">MSRTAPRRIAGALGAALLALGLAGCASEPDRYFTLAEPALPQPLVAPPPGGIAIEMAPLAVPERLARPQMVVRGPAGGEVQVLEQHRWAASFEQELRDALATGVAARLGATDATRGPGMASVPPWRITTQVERFDATAGGQVQAGFNWTVRQSDGTQRSTCRWSGSEPAPGGIEGVALAGQRIVAQVSDAMARHVAALQAGRPAACPGPNG</sequence>
<feature type="chain" id="PRO_5007546862" description="ABC-type transport auxiliary lipoprotein component domain-containing protein" evidence="1">
    <location>
        <begin position="27"/>
        <end position="211"/>
    </location>
</feature>
<dbReference type="SUPFAM" id="SSF159594">
    <property type="entry name" value="XCC0632-like"/>
    <property type="match status" value="1"/>
</dbReference>
<dbReference type="RefSeq" id="WP_058641397.1">
    <property type="nucleotide sequence ID" value="NZ_LDSL01000051.1"/>
</dbReference>
<dbReference type="Pfam" id="PF03886">
    <property type="entry name" value="ABC_trans_aux"/>
    <property type="match status" value="1"/>
</dbReference>